<dbReference type="PANTHER" id="PTHR43420:SF31">
    <property type="entry name" value="ACETYLTRANSFERASE"/>
    <property type="match status" value="1"/>
</dbReference>
<dbReference type="InterPro" id="IPR050680">
    <property type="entry name" value="YpeA/RimI_acetyltransf"/>
</dbReference>
<dbReference type="AlphaFoldDB" id="A0A3A9JYB6"/>
<feature type="domain" description="N-acetyltransferase" evidence="3">
    <location>
        <begin position="8"/>
        <end position="144"/>
    </location>
</feature>
<name>A0A3A9JYB6_9BACI</name>
<keyword evidence="1 4" id="KW-0808">Transferase</keyword>
<accession>A0A3A9JYB6</accession>
<keyword evidence="5" id="KW-1185">Reference proteome</keyword>
<dbReference type="InterPro" id="IPR000182">
    <property type="entry name" value="GNAT_dom"/>
</dbReference>
<organism evidence="4 5">
    <name type="scientific">Salipaludibacillus neizhouensis</name>
    <dbReference type="NCBI Taxonomy" id="885475"/>
    <lineage>
        <taxon>Bacteria</taxon>
        <taxon>Bacillati</taxon>
        <taxon>Bacillota</taxon>
        <taxon>Bacilli</taxon>
        <taxon>Bacillales</taxon>
        <taxon>Bacillaceae</taxon>
    </lineage>
</organism>
<evidence type="ECO:0000313" key="5">
    <source>
        <dbReference type="Proteomes" id="UP000281498"/>
    </source>
</evidence>
<evidence type="ECO:0000313" key="4">
    <source>
        <dbReference type="EMBL" id="RKL65189.1"/>
    </source>
</evidence>
<keyword evidence="2" id="KW-0012">Acyltransferase</keyword>
<dbReference type="RefSeq" id="WP_110937604.1">
    <property type="nucleotide sequence ID" value="NZ_KZ614146.1"/>
</dbReference>
<evidence type="ECO:0000259" key="3">
    <source>
        <dbReference type="PROSITE" id="PS51186"/>
    </source>
</evidence>
<dbReference type="OrthoDB" id="9804948at2"/>
<dbReference type="PANTHER" id="PTHR43420">
    <property type="entry name" value="ACETYLTRANSFERASE"/>
    <property type="match status" value="1"/>
</dbReference>
<evidence type="ECO:0000256" key="1">
    <source>
        <dbReference type="ARBA" id="ARBA00022679"/>
    </source>
</evidence>
<dbReference type="CDD" id="cd04301">
    <property type="entry name" value="NAT_SF"/>
    <property type="match status" value="1"/>
</dbReference>
<gene>
    <name evidence="4" type="ORF">CR203_22235</name>
</gene>
<dbReference type="GO" id="GO:0016747">
    <property type="term" value="F:acyltransferase activity, transferring groups other than amino-acyl groups"/>
    <property type="evidence" value="ECO:0007669"/>
    <property type="project" value="InterPro"/>
</dbReference>
<dbReference type="Proteomes" id="UP000281498">
    <property type="component" value="Unassembled WGS sequence"/>
</dbReference>
<protein>
    <submittedName>
        <fullName evidence="4">GNAT family N-acetyltransferase</fullName>
    </submittedName>
</protein>
<dbReference type="SUPFAM" id="SSF55729">
    <property type="entry name" value="Acyl-CoA N-acyltransferases (Nat)"/>
    <property type="match status" value="1"/>
</dbReference>
<evidence type="ECO:0000256" key="2">
    <source>
        <dbReference type="ARBA" id="ARBA00023315"/>
    </source>
</evidence>
<dbReference type="Pfam" id="PF13527">
    <property type="entry name" value="Acetyltransf_9"/>
    <property type="match status" value="1"/>
</dbReference>
<comment type="caution">
    <text evidence="4">The sequence shown here is derived from an EMBL/GenBank/DDBJ whole genome shotgun (WGS) entry which is preliminary data.</text>
</comment>
<dbReference type="PROSITE" id="PS51186">
    <property type="entry name" value="GNAT"/>
    <property type="match status" value="1"/>
</dbReference>
<dbReference type="InterPro" id="IPR016181">
    <property type="entry name" value="Acyl_CoA_acyltransferase"/>
</dbReference>
<dbReference type="Gene3D" id="3.40.630.30">
    <property type="match status" value="1"/>
</dbReference>
<dbReference type="EMBL" id="PDOE01000021">
    <property type="protein sequence ID" value="RKL65189.1"/>
    <property type="molecule type" value="Genomic_DNA"/>
</dbReference>
<proteinExistence type="predicted"/>
<sequence>MTGSTFYKDYKNNEELRKSFNELATLVFGLNFEDWYKKGYWNNRYIPFSYADGGKVIANVSVNLLDFVINGENKRAIQIGTVMTHPDYRNRGLSASLMNKVLEEFESSYDFMYLFANQNVLDFYPKFGFQSVNEYQFSMIYSPIQSDTIGIRKLDGNNSDDLNFVYKIASERVPVSNLFGTLNTHGILMFYCIYVFKNDIYYVEDEDAIVIFKAEGKQIDLFDIVSKKEVSIHNILSKITNSDTNRIVFHYTPNYKGGDTQRDIFNGDDVLFVKTSGTNHFPLQVKHPITSQA</sequence>
<reference evidence="4 5" key="1">
    <citation type="submission" date="2017-10" db="EMBL/GenBank/DDBJ databases">
        <title>Bacillus sp. nov., a halophilic bacterium isolated from a Keqin Lake.</title>
        <authorList>
            <person name="Wang H."/>
        </authorList>
    </citation>
    <scope>NUCLEOTIDE SEQUENCE [LARGE SCALE GENOMIC DNA]</scope>
    <source>
        <strain evidence="4 5">KCTC 13187</strain>
    </source>
</reference>